<dbReference type="InterPro" id="IPR029017">
    <property type="entry name" value="Enolase-like_N"/>
</dbReference>
<dbReference type="GO" id="GO:0009063">
    <property type="term" value="P:amino acid catabolic process"/>
    <property type="evidence" value="ECO:0007669"/>
    <property type="project" value="InterPro"/>
</dbReference>
<dbReference type="InterPro" id="IPR018110">
    <property type="entry name" value="Mandel_Rmase/mucon_lact_enz_CS"/>
</dbReference>
<dbReference type="Gene3D" id="3.20.20.120">
    <property type="entry name" value="Enolase-like C-terminal domain"/>
    <property type="match status" value="1"/>
</dbReference>
<dbReference type="InterPro" id="IPR036849">
    <property type="entry name" value="Enolase-like_C_sf"/>
</dbReference>
<dbReference type="GO" id="GO:0016829">
    <property type="term" value="F:lyase activity"/>
    <property type="evidence" value="ECO:0007669"/>
    <property type="project" value="UniProtKB-KW"/>
</dbReference>
<dbReference type="SFLD" id="SFLDG00179">
    <property type="entry name" value="mandelate_racemase"/>
    <property type="match status" value="1"/>
</dbReference>
<organism evidence="3 4">
    <name type="scientific">Pollutimonas bauzanensis</name>
    <dbReference type="NCBI Taxonomy" id="658167"/>
    <lineage>
        <taxon>Bacteria</taxon>
        <taxon>Pseudomonadati</taxon>
        <taxon>Pseudomonadota</taxon>
        <taxon>Betaproteobacteria</taxon>
        <taxon>Burkholderiales</taxon>
        <taxon>Alcaligenaceae</taxon>
        <taxon>Pollutimonas</taxon>
    </lineage>
</organism>
<protein>
    <submittedName>
        <fullName evidence="3">Galactonate dehydratase</fullName>
    </submittedName>
</protein>
<dbReference type="STRING" id="658167.SAMN04488135_10135"/>
<name>A0A1M5LUM5_9BURK</name>
<dbReference type="AlphaFoldDB" id="A0A1M5LUM5"/>
<dbReference type="OrthoDB" id="103536at2"/>
<dbReference type="Gene3D" id="3.30.390.10">
    <property type="entry name" value="Enolase-like, N-terminal domain"/>
    <property type="match status" value="1"/>
</dbReference>
<dbReference type="Proteomes" id="UP000184226">
    <property type="component" value="Unassembled WGS sequence"/>
</dbReference>
<dbReference type="Pfam" id="PF02746">
    <property type="entry name" value="MR_MLE_N"/>
    <property type="match status" value="1"/>
</dbReference>
<dbReference type="PANTHER" id="PTHR48080:SF2">
    <property type="entry name" value="D-GALACTONATE DEHYDRATASE"/>
    <property type="match status" value="1"/>
</dbReference>
<reference evidence="3 4" key="1">
    <citation type="submission" date="2016-11" db="EMBL/GenBank/DDBJ databases">
        <authorList>
            <person name="Jaros S."/>
            <person name="Januszkiewicz K."/>
            <person name="Wedrychowicz H."/>
        </authorList>
    </citation>
    <scope>NUCLEOTIDE SEQUENCE [LARGE SCALE GENOMIC DNA]</scope>
    <source>
        <strain evidence="3 4">CGMCC 1.10190</strain>
    </source>
</reference>
<dbReference type="InterPro" id="IPR013341">
    <property type="entry name" value="Mandelate_racemase_N_dom"/>
</dbReference>
<evidence type="ECO:0000313" key="3">
    <source>
        <dbReference type="EMBL" id="SHG68093.1"/>
    </source>
</evidence>
<dbReference type="EMBL" id="FQXE01000001">
    <property type="protein sequence ID" value="SHG68093.1"/>
    <property type="molecule type" value="Genomic_DNA"/>
</dbReference>
<proteinExistence type="predicted"/>
<dbReference type="InterPro" id="IPR013342">
    <property type="entry name" value="Mandelate_racemase_C"/>
</dbReference>
<keyword evidence="4" id="KW-1185">Reference proteome</keyword>
<dbReference type="SFLD" id="SFLDS00001">
    <property type="entry name" value="Enolase"/>
    <property type="match status" value="1"/>
</dbReference>
<dbReference type="Pfam" id="PF13378">
    <property type="entry name" value="MR_MLE_C"/>
    <property type="match status" value="1"/>
</dbReference>
<dbReference type="SMART" id="SM00922">
    <property type="entry name" value="MR_MLE"/>
    <property type="match status" value="1"/>
</dbReference>
<dbReference type="PROSITE" id="PS00908">
    <property type="entry name" value="MR_MLE_1"/>
    <property type="match status" value="1"/>
</dbReference>
<gene>
    <name evidence="3" type="ORF">SAMN04488135_10135</name>
</gene>
<dbReference type="SUPFAM" id="SSF54826">
    <property type="entry name" value="Enolase N-terminal domain-like"/>
    <property type="match status" value="1"/>
</dbReference>
<dbReference type="InterPro" id="IPR034593">
    <property type="entry name" value="DgoD-like"/>
</dbReference>
<dbReference type="InterPro" id="IPR029065">
    <property type="entry name" value="Enolase_C-like"/>
</dbReference>
<evidence type="ECO:0000256" key="1">
    <source>
        <dbReference type="ARBA" id="ARBA00023239"/>
    </source>
</evidence>
<feature type="domain" description="Mandelate racemase/muconate lactonizing enzyme C-terminal" evidence="2">
    <location>
        <begin position="131"/>
        <end position="236"/>
    </location>
</feature>
<accession>A0A1M5LUM5</accession>
<keyword evidence="1" id="KW-0456">Lyase</keyword>
<evidence type="ECO:0000313" key="4">
    <source>
        <dbReference type="Proteomes" id="UP000184226"/>
    </source>
</evidence>
<dbReference type="SUPFAM" id="SSF51604">
    <property type="entry name" value="Enolase C-terminal domain-like"/>
    <property type="match status" value="1"/>
</dbReference>
<evidence type="ECO:0000259" key="2">
    <source>
        <dbReference type="SMART" id="SM00922"/>
    </source>
</evidence>
<dbReference type="PANTHER" id="PTHR48080">
    <property type="entry name" value="D-GALACTONATE DEHYDRATASE-RELATED"/>
    <property type="match status" value="1"/>
</dbReference>
<dbReference type="CDD" id="cd03316">
    <property type="entry name" value="MR_like"/>
    <property type="match status" value="1"/>
</dbReference>
<dbReference type="RefSeq" id="WP_073100847.1">
    <property type="nucleotide sequence ID" value="NZ_FQXE01000001.1"/>
</dbReference>
<sequence length="386" mass="42680">MKITHIETFIVDCYRTNWVFVEVHTDEGIVGVGEGSIEYREPTVCQAINELSRILVGADPFAIEGLHRLMQRDSYWWSGPILSTAISAIDLALWDIKGKALGVPVYQLLGGKVRDRINVYANSWFFGARTKEEFAEKAVATVAQGFKGLKWDPFGQAYLTLSTAELNASIANVAAVRVAVGPDIDLMVEGHGRFNAMTAIQVGRALADFNIRWFEEPTVPLRSSVLADVRKSIPVPVAAGERSYSRFDCADLLDCGAVDVLQPDICHVSGLLEMKRIAALADAALIPIAPHNANGPICHAAGLHFAASCNNFLVLETFVIDVPWRRDISTEGWRFEDGCFVVPETPGLGVELRKEAFAKHPYKVHDLRHYTGKLTDIRPPDSCRWF</sequence>